<keyword evidence="4" id="KW-0430">Lectin</keyword>
<sequence>MYISQWNIVWILPIALAILHPVLADPKWYTAIDGREYLIETRLKYNWLKAHNECARRNLHLAVIDSADKNNAFVTLLRTIFDRTPNLWLGHHDALNSEYKWHRSFYSIVNGTQLNFSNWYRGEPDNNEYQEHCVHLYSKSKFQWNDGQCSCQYGYVCEKPQRNLQANCDFSEIRNSVYSLNKQLSKDHKIHAYEIGNILEDNRKESANNLKEFQQSTKETLDEAKQAVDDIIAQKPYLEAVMNDVGMSIKKIISEASDKILNNSFITHETINNNAKSTEETVGRKSSTFQAKLDENVLAVDRLLVMGMP</sequence>
<organism evidence="4">
    <name type="scientific">Haematobia irritans</name>
    <name type="common">Horn fly</name>
    <name type="synonym">Conops irritans</name>
    <dbReference type="NCBI Taxonomy" id="7368"/>
    <lineage>
        <taxon>Eukaryota</taxon>
        <taxon>Metazoa</taxon>
        <taxon>Ecdysozoa</taxon>
        <taxon>Arthropoda</taxon>
        <taxon>Hexapoda</taxon>
        <taxon>Insecta</taxon>
        <taxon>Pterygota</taxon>
        <taxon>Neoptera</taxon>
        <taxon>Endopterygota</taxon>
        <taxon>Diptera</taxon>
        <taxon>Brachycera</taxon>
        <taxon>Muscomorpha</taxon>
        <taxon>Muscoidea</taxon>
        <taxon>Muscidae</taxon>
        <taxon>Haematobia</taxon>
    </lineage>
</organism>
<keyword evidence="2" id="KW-0732">Signal</keyword>
<dbReference type="PANTHER" id="PTHR22803">
    <property type="entry name" value="MANNOSE, PHOSPHOLIPASE, LECTIN RECEPTOR RELATED"/>
    <property type="match status" value="1"/>
</dbReference>
<proteinExistence type="predicted"/>
<evidence type="ECO:0000259" key="3">
    <source>
        <dbReference type="PROSITE" id="PS50041"/>
    </source>
</evidence>
<keyword evidence="1" id="KW-1015">Disulfide bond</keyword>
<dbReference type="GO" id="GO:0030246">
    <property type="term" value="F:carbohydrate binding"/>
    <property type="evidence" value="ECO:0007669"/>
    <property type="project" value="UniProtKB-KW"/>
</dbReference>
<dbReference type="SMART" id="SM00034">
    <property type="entry name" value="CLECT"/>
    <property type="match status" value="1"/>
</dbReference>
<dbReference type="SUPFAM" id="SSF56436">
    <property type="entry name" value="C-type lectin-like"/>
    <property type="match status" value="1"/>
</dbReference>
<dbReference type="InterPro" id="IPR001304">
    <property type="entry name" value="C-type_lectin-like"/>
</dbReference>
<dbReference type="Gene3D" id="3.10.100.10">
    <property type="entry name" value="Mannose-Binding Protein A, subunit A"/>
    <property type="match status" value="1"/>
</dbReference>
<feature type="domain" description="C-type lectin" evidence="3">
    <location>
        <begin position="32"/>
        <end position="158"/>
    </location>
</feature>
<accession>A0A1L8EC32</accession>
<reference evidence="4" key="1">
    <citation type="submission" date="2017-01" db="EMBL/GenBank/DDBJ databases">
        <title>An insight into the sialome and mialome of the horn fly, Haematobia irritans.</title>
        <authorList>
            <person name="Breijo M."/>
            <person name="Boiani M."/>
            <person name="Ures X."/>
            <person name="Rocha S."/>
            <person name="Sequeira M."/>
            <person name="Ribeiro J.M."/>
        </authorList>
    </citation>
    <scope>NUCLEOTIDE SEQUENCE</scope>
</reference>
<evidence type="ECO:0000256" key="2">
    <source>
        <dbReference type="SAM" id="SignalP"/>
    </source>
</evidence>
<dbReference type="InterPro" id="IPR018378">
    <property type="entry name" value="C-type_lectin_CS"/>
</dbReference>
<dbReference type="InterPro" id="IPR050111">
    <property type="entry name" value="C-type_lectin/snaclec_domain"/>
</dbReference>
<dbReference type="PROSITE" id="PS00615">
    <property type="entry name" value="C_TYPE_LECTIN_1"/>
    <property type="match status" value="1"/>
</dbReference>
<evidence type="ECO:0000313" key="4">
    <source>
        <dbReference type="EMBL" id="JAV16307.1"/>
    </source>
</evidence>
<dbReference type="EMBL" id="GFDG01002492">
    <property type="protein sequence ID" value="JAV16307.1"/>
    <property type="molecule type" value="Transcribed_RNA"/>
</dbReference>
<dbReference type="PROSITE" id="PS50041">
    <property type="entry name" value="C_TYPE_LECTIN_2"/>
    <property type="match status" value="1"/>
</dbReference>
<protein>
    <submittedName>
        <fullName evidence="4">Putative lectin subunit alpha-like protein</fullName>
    </submittedName>
</protein>
<dbReference type="AlphaFoldDB" id="A0A1L8EC32"/>
<feature type="signal peptide" evidence="2">
    <location>
        <begin position="1"/>
        <end position="24"/>
    </location>
</feature>
<feature type="chain" id="PRO_5013358518" evidence="2">
    <location>
        <begin position="25"/>
        <end position="309"/>
    </location>
</feature>
<dbReference type="InterPro" id="IPR016187">
    <property type="entry name" value="CTDL_fold"/>
</dbReference>
<dbReference type="InterPro" id="IPR016186">
    <property type="entry name" value="C-type_lectin-like/link_sf"/>
</dbReference>
<dbReference type="CDD" id="cd00037">
    <property type="entry name" value="CLECT"/>
    <property type="match status" value="1"/>
</dbReference>
<name>A0A1L8EC32_HAEIR</name>
<dbReference type="Pfam" id="PF00059">
    <property type="entry name" value="Lectin_C"/>
    <property type="match status" value="1"/>
</dbReference>
<evidence type="ECO:0000256" key="1">
    <source>
        <dbReference type="ARBA" id="ARBA00023157"/>
    </source>
</evidence>